<organism evidence="1 2">
    <name type="scientific">Pseudotabrizicola alkalilacus</name>
    <dbReference type="NCBI Taxonomy" id="2305252"/>
    <lineage>
        <taxon>Bacteria</taxon>
        <taxon>Pseudomonadati</taxon>
        <taxon>Pseudomonadota</taxon>
        <taxon>Alphaproteobacteria</taxon>
        <taxon>Rhodobacterales</taxon>
        <taxon>Paracoccaceae</taxon>
        <taxon>Pseudotabrizicola</taxon>
    </lineage>
</organism>
<reference evidence="1 2" key="1">
    <citation type="submission" date="2018-08" db="EMBL/GenBank/DDBJ databases">
        <title>Flavobacterium tibetense sp. nov., isolated from a wetland YonghuCo on Tibetan Plateau.</title>
        <authorList>
            <person name="Phurbu D."/>
            <person name="Lu H."/>
            <person name="Xing P."/>
        </authorList>
    </citation>
    <scope>NUCLEOTIDE SEQUENCE [LARGE SCALE GENOMIC DNA]</scope>
    <source>
        <strain evidence="1 2">DJC</strain>
    </source>
</reference>
<gene>
    <name evidence="1" type="ORF">D1012_01015</name>
</gene>
<evidence type="ECO:0000313" key="2">
    <source>
        <dbReference type="Proteomes" id="UP000284547"/>
    </source>
</evidence>
<evidence type="ECO:0008006" key="3">
    <source>
        <dbReference type="Google" id="ProtNLM"/>
    </source>
</evidence>
<comment type="caution">
    <text evidence="1">The sequence shown here is derived from an EMBL/GenBank/DDBJ whole genome shotgun (WGS) entry which is preliminary data.</text>
</comment>
<evidence type="ECO:0000313" key="1">
    <source>
        <dbReference type="EMBL" id="RGP38737.1"/>
    </source>
</evidence>
<dbReference type="AlphaFoldDB" id="A0A411Z6T5"/>
<sequence>MKIRRILSGGGTLTLLALVLAAGGALRLGHGIGGAMALEASEDRPQGQVPLQCPEPPAALALALRERDAAVTAREIALQDRLAALTLADTALTARLAELEDAETRLRETLAIADGAAEKDLQRLTAVYEAMKPAEAAAIFETMAQEFAAGFLGRMRPDAAAAILAGMKPESAYSVSVLIAGRNALAPTE</sequence>
<proteinExistence type="predicted"/>
<name>A0A411Z6T5_9RHOB</name>
<dbReference type="RefSeq" id="WP_118149481.1">
    <property type="nucleotide sequence ID" value="NZ_QWEY01000001.1"/>
</dbReference>
<dbReference type="SUPFAM" id="SSF158791">
    <property type="entry name" value="MgtE N-terminal domain-like"/>
    <property type="match status" value="1"/>
</dbReference>
<keyword evidence="2" id="KW-1185">Reference proteome</keyword>
<dbReference type="Proteomes" id="UP000284547">
    <property type="component" value="Unassembled WGS sequence"/>
</dbReference>
<accession>A0A411Z6T5</accession>
<dbReference type="OrthoDB" id="9791432at2"/>
<dbReference type="EMBL" id="QWEY01000001">
    <property type="protein sequence ID" value="RGP38737.1"/>
    <property type="molecule type" value="Genomic_DNA"/>
</dbReference>
<protein>
    <recommendedName>
        <fullName evidence="3">Magnesium transporter MgtE intracellular domain-containing protein</fullName>
    </recommendedName>
</protein>